<proteinExistence type="predicted"/>
<dbReference type="Proteomes" id="UP001145094">
    <property type="component" value="Unassembled WGS sequence"/>
</dbReference>
<reference evidence="3" key="1">
    <citation type="submission" date="2022-11" db="EMBL/GenBank/DDBJ databases">
        <title>Draft genome sequence of Sellimonas catena strain 12EGH17.</title>
        <authorList>
            <person name="Hisatomi A."/>
            <person name="Ohkuma M."/>
            <person name="Sakamoto M."/>
        </authorList>
    </citation>
    <scope>NUCLEOTIDE SEQUENCE</scope>
    <source>
        <strain evidence="3">12EGH17</strain>
    </source>
</reference>
<dbReference type="EMBL" id="BSCH01000008">
    <property type="protein sequence ID" value="GLG90045.1"/>
    <property type="molecule type" value="Genomic_DNA"/>
</dbReference>
<comment type="caution">
    <text evidence="4">The sequence shown here is derived from an EMBL/GenBank/DDBJ whole genome shotgun (WGS) entry which is preliminary data.</text>
</comment>
<accession>A0A9W6CCL5</accession>
<reference evidence="3" key="2">
    <citation type="submission" date="2022-11" db="EMBL/GenBank/DDBJ databases">
        <title>Draft genome sequence of Sellimonas catena strain 12EGH17.</title>
        <authorList>
            <person name="Atsushi H."/>
            <person name="Moriya O."/>
            <person name="Mitsuo S."/>
        </authorList>
    </citation>
    <scope>NUCLEOTIDE SEQUENCE</scope>
    <source>
        <strain evidence="3">12EGH17</strain>
    </source>
</reference>
<sequence>MKKKQRKITSKTKKRNRSLGKPVNRKYKDTLFRMIFRDRHNLLSLYNALNHSSYTNEEDLEITTLEDVIYVGMKNDVSFLFSSTLNLYEHQSTLNPNMPIRGLFYMARIYQNYIKKHGLNLYSTRRIPLPVPVYVVFYNGQSEESEYRELNLSDSFMKSAFAGQAALECRALMLNINLGHNQELLESCKVLWEYSYFINEVRENQKQGLAIETAVQEAQKSCIEKDILKEFLEQNSAEVSDVILEEFDQEKYEEDLRRESWEDGRIAGMEEGKSIGREEGKTIGREEGKALEKKELLVNLYRKHLLTLEQAAEEYGTTTEEFRKFLL</sequence>
<feature type="region of interest" description="Disordered" evidence="1">
    <location>
        <begin position="1"/>
        <end position="20"/>
    </location>
</feature>
<gene>
    <name evidence="3" type="ORF">Selli1_06500</name>
    <name evidence="4" type="ORF">Selli2_14720</name>
</gene>
<dbReference type="Proteomes" id="UP001145145">
    <property type="component" value="Unassembled WGS sequence"/>
</dbReference>
<dbReference type="InterPro" id="IPR006842">
    <property type="entry name" value="Transposase_31"/>
</dbReference>
<name>A0A9W6CCL5_9FIRM</name>
<reference evidence="4 6" key="5">
    <citation type="journal article" date="2023" name="Int. J. Syst. Evol. Microbiol.">
        <title>Sellimonas catena sp. nov., isolated from human faeces.</title>
        <authorList>
            <person name="Hisatomi A."/>
            <person name="Ohkuma M."/>
            <person name="Sakamoto M."/>
        </authorList>
    </citation>
    <scope>NUCLEOTIDE SEQUENCE</scope>
    <source>
        <strain evidence="3 6">12EGH17</strain>
        <strain evidence="4">18CBH55</strain>
    </source>
</reference>
<dbReference type="EMBL" id="BSBO01000004">
    <property type="protein sequence ID" value="GLG03476.1"/>
    <property type="molecule type" value="Genomic_DNA"/>
</dbReference>
<evidence type="ECO:0000313" key="4">
    <source>
        <dbReference type="EMBL" id="GLG90045.1"/>
    </source>
</evidence>
<dbReference type="Pfam" id="PF04754">
    <property type="entry name" value="Transposase_31"/>
    <property type="match status" value="1"/>
</dbReference>
<reference evidence="4" key="4">
    <citation type="submission" date="2022-11" db="EMBL/GenBank/DDBJ databases">
        <title>Draft genome sequence of Sellimonas catena strain 18CBH55.</title>
        <authorList>
            <person name="Hisatomi A."/>
            <person name="Ohkuma M."/>
            <person name="Sakamoto M."/>
        </authorList>
    </citation>
    <scope>NUCLEOTIDE SEQUENCE</scope>
    <source>
        <strain evidence="4">18CBH55</strain>
    </source>
</reference>
<keyword evidence="6" id="KW-1185">Reference proteome</keyword>
<evidence type="ECO:0000313" key="6">
    <source>
        <dbReference type="Proteomes" id="UP001145145"/>
    </source>
</evidence>
<protein>
    <recommendedName>
        <fullName evidence="2">Transposase (putative) YhgA-like domain-containing protein</fullName>
    </recommendedName>
</protein>
<evidence type="ECO:0000259" key="2">
    <source>
        <dbReference type="Pfam" id="PF04754"/>
    </source>
</evidence>
<reference evidence="4" key="3">
    <citation type="submission" date="2022-11" db="EMBL/GenBank/DDBJ databases">
        <title>Draft genome sequence of Sellimonas catena strain 18CBH55.</title>
        <authorList>
            <person name="Atsushi H."/>
            <person name="Moriya O."/>
            <person name="Mitsuo S."/>
        </authorList>
    </citation>
    <scope>NUCLEOTIDE SEQUENCE</scope>
    <source>
        <strain evidence="4">18CBH55</strain>
    </source>
</reference>
<evidence type="ECO:0000313" key="5">
    <source>
        <dbReference type="Proteomes" id="UP001145094"/>
    </source>
</evidence>
<evidence type="ECO:0000256" key="1">
    <source>
        <dbReference type="SAM" id="MobiDB-lite"/>
    </source>
</evidence>
<dbReference type="RefSeq" id="WP_087169054.1">
    <property type="nucleotide sequence ID" value="NZ_BSBO01000004.1"/>
</dbReference>
<feature type="domain" description="Transposase (putative) YhgA-like" evidence="2">
    <location>
        <begin position="86"/>
        <end position="164"/>
    </location>
</feature>
<organism evidence="4 5">
    <name type="scientific">Sellimonas catena</name>
    <dbReference type="NCBI Taxonomy" id="2994035"/>
    <lineage>
        <taxon>Bacteria</taxon>
        <taxon>Bacillati</taxon>
        <taxon>Bacillota</taxon>
        <taxon>Clostridia</taxon>
        <taxon>Lachnospirales</taxon>
        <taxon>Lachnospiraceae</taxon>
        <taxon>Sellimonas</taxon>
    </lineage>
</organism>
<evidence type="ECO:0000313" key="3">
    <source>
        <dbReference type="EMBL" id="GLG03476.1"/>
    </source>
</evidence>
<feature type="compositionally biased region" description="Basic residues" evidence="1">
    <location>
        <begin position="1"/>
        <end position="18"/>
    </location>
</feature>
<dbReference type="AlphaFoldDB" id="A0A9W6CCL5"/>